<dbReference type="Gene3D" id="1.20.120.580">
    <property type="entry name" value="bsu32300-like"/>
    <property type="match status" value="1"/>
</dbReference>
<dbReference type="AlphaFoldDB" id="A0A9D1ZBL8"/>
<dbReference type="GO" id="GO:0016787">
    <property type="term" value="F:hydrolase activity"/>
    <property type="evidence" value="ECO:0007669"/>
    <property type="project" value="UniProtKB-KW"/>
</dbReference>
<comment type="caution">
    <text evidence="5">The sequence shown here is derived from an EMBL/GenBank/DDBJ whole genome shotgun (WGS) entry which is preliminary data.</text>
</comment>
<keyword evidence="1" id="KW-1277">Toxin-antitoxin system</keyword>
<evidence type="ECO:0000256" key="4">
    <source>
        <dbReference type="ARBA" id="ARBA00024207"/>
    </source>
</evidence>
<keyword evidence="2" id="KW-0540">Nuclease</keyword>
<dbReference type="EMBL" id="DXCP01000038">
    <property type="protein sequence ID" value="HIY79839.1"/>
    <property type="molecule type" value="Genomic_DNA"/>
</dbReference>
<dbReference type="Proteomes" id="UP000824133">
    <property type="component" value="Unassembled WGS sequence"/>
</dbReference>
<evidence type="ECO:0000313" key="6">
    <source>
        <dbReference type="Proteomes" id="UP000824133"/>
    </source>
</evidence>
<accession>A0A9D1ZBL8</accession>
<reference evidence="5" key="2">
    <citation type="submission" date="2021-04" db="EMBL/GenBank/DDBJ databases">
        <authorList>
            <person name="Gilroy R."/>
        </authorList>
    </citation>
    <scope>NUCLEOTIDE SEQUENCE</scope>
    <source>
        <strain evidence="5">ChiHjej10B9-743</strain>
    </source>
</reference>
<evidence type="ECO:0000313" key="5">
    <source>
        <dbReference type="EMBL" id="HIY79839.1"/>
    </source>
</evidence>
<dbReference type="InterPro" id="IPR008201">
    <property type="entry name" value="HepT-like"/>
</dbReference>
<organism evidence="5 6">
    <name type="scientific">Candidatus Olsenella excrementavium</name>
    <dbReference type="NCBI Taxonomy" id="2838709"/>
    <lineage>
        <taxon>Bacteria</taxon>
        <taxon>Bacillati</taxon>
        <taxon>Actinomycetota</taxon>
        <taxon>Coriobacteriia</taxon>
        <taxon>Coriobacteriales</taxon>
        <taxon>Atopobiaceae</taxon>
        <taxon>Olsenella</taxon>
    </lineage>
</organism>
<dbReference type="GO" id="GO:0110001">
    <property type="term" value="C:toxin-antitoxin complex"/>
    <property type="evidence" value="ECO:0007669"/>
    <property type="project" value="InterPro"/>
</dbReference>
<name>A0A9D1ZBL8_9ACTN</name>
<proteinExistence type="inferred from homology"/>
<comment type="similarity">
    <text evidence="4">Belongs to the HepT RNase toxin family.</text>
</comment>
<dbReference type="InterPro" id="IPR037038">
    <property type="entry name" value="HepT-like_sf"/>
</dbReference>
<reference evidence="5" key="1">
    <citation type="journal article" date="2021" name="PeerJ">
        <title>Extensive microbial diversity within the chicken gut microbiome revealed by metagenomics and culture.</title>
        <authorList>
            <person name="Gilroy R."/>
            <person name="Ravi A."/>
            <person name="Getino M."/>
            <person name="Pursley I."/>
            <person name="Horton D.L."/>
            <person name="Alikhan N.F."/>
            <person name="Baker D."/>
            <person name="Gharbi K."/>
            <person name="Hall N."/>
            <person name="Watson M."/>
            <person name="Adriaenssens E.M."/>
            <person name="Foster-Nyarko E."/>
            <person name="Jarju S."/>
            <person name="Secka A."/>
            <person name="Antonio M."/>
            <person name="Oren A."/>
            <person name="Chaudhuri R.R."/>
            <person name="La Ragione R."/>
            <person name="Hildebrand F."/>
            <person name="Pallen M.J."/>
        </authorList>
    </citation>
    <scope>NUCLEOTIDE SEQUENCE</scope>
    <source>
        <strain evidence="5">ChiHjej10B9-743</strain>
    </source>
</reference>
<evidence type="ECO:0000256" key="2">
    <source>
        <dbReference type="ARBA" id="ARBA00022722"/>
    </source>
</evidence>
<evidence type="ECO:0000256" key="1">
    <source>
        <dbReference type="ARBA" id="ARBA00022649"/>
    </source>
</evidence>
<dbReference type="Pfam" id="PF01934">
    <property type="entry name" value="HepT-like"/>
    <property type="match status" value="1"/>
</dbReference>
<evidence type="ECO:0000256" key="3">
    <source>
        <dbReference type="ARBA" id="ARBA00022801"/>
    </source>
</evidence>
<gene>
    <name evidence="5" type="ORF">IAA42_05330</name>
</gene>
<protein>
    <submittedName>
        <fullName evidence="5">DUF86 domain-containing protein</fullName>
    </submittedName>
</protein>
<sequence length="125" mass="14138">MTAKASDLGRIQEIFDVVTQTQRQIRELNFSRERFMTPGTTEDDLIAEGIINRVLRVAEEAGRISDDVAKKNGFDTKGASGVRNRLAHAYGEVDRNILWQVVEQDFDELLSSCRAYCDERGLELS</sequence>
<dbReference type="GO" id="GO:0004540">
    <property type="term" value="F:RNA nuclease activity"/>
    <property type="evidence" value="ECO:0007669"/>
    <property type="project" value="InterPro"/>
</dbReference>
<keyword evidence="3" id="KW-0378">Hydrolase</keyword>